<dbReference type="EMBL" id="JBBPBN010000013">
    <property type="protein sequence ID" value="KAK9026599.1"/>
    <property type="molecule type" value="Genomic_DNA"/>
</dbReference>
<evidence type="ECO:0000256" key="1">
    <source>
        <dbReference type="ARBA" id="ARBA00022676"/>
    </source>
</evidence>
<reference evidence="4 5" key="1">
    <citation type="journal article" date="2024" name="G3 (Bethesda)">
        <title>Genome assembly of Hibiscus sabdariffa L. provides insights into metabolisms of medicinal natural products.</title>
        <authorList>
            <person name="Kim T."/>
        </authorList>
    </citation>
    <scope>NUCLEOTIDE SEQUENCE [LARGE SCALE GENOMIC DNA]</scope>
    <source>
        <strain evidence="4">TK-2024</strain>
        <tissue evidence="4">Old leaves</tissue>
    </source>
</reference>
<keyword evidence="5" id="KW-1185">Reference proteome</keyword>
<dbReference type="PANTHER" id="PTHR10459">
    <property type="entry name" value="DNA LIGASE"/>
    <property type="match status" value="1"/>
</dbReference>
<sequence>METGTKLTYAPIDAVEQLCLEVLEIVRVKLGISQLRFPKGLIPPVTTFVLSLMIDMLDATMEDAIERFSWFEFVFILLTSFGVQDAFKILFFRPSIQSENLLLMDNGVLKIPEFSLSVLLQQKRDDGLCHTTNYVSPEKLHEIVENVKEFVRLFEEVTRNEFDPWEGEEKFKKKPLKFHPMDMEDGIDVRCGRLRLWQINVGTSRCKLEPRVANVMKVRWSQDICNCKEVLLEYVRKMRTMKEFGPKTEAVWSDFRQTWFTRLLLFMDYQELVDCCASSFECVQNNVVASHATRYMGNDTIDDPLSDRYKRIGCLISLLDKDSEFICQHKWFLMICIQAIHQT</sequence>
<dbReference type="SUPFAM" id="SSF56112">
    <property type="entry name" value="Protein kinase-like (PK-like)"/>
    <property type="match status" value="1"/>
</dbReference>
<dbReference type="InterPro" id="IPR011009">
    <property type="entry name" value="Kinase-like_dom_sf"/>
</dbReference>
<evidence type="ECO:0000256" key="2">
    <source>
        <dbReference type="ARBA" id="ARBA00022679"/>
    </source>
</evidence>
<evidence type="ECO:0000313" key="4">
    <source>
        <dbReference type="EMBL" id="KAK9026599.1"/>
    </source>
</evidence>
<keyword evidence="3" id="KW-0520">NAD</keyword>
<gene>
    <name evidence="4" type="ORF">V6N11_039434</name>
</gene>
<name>A0ABR2SNT1_9ROSI</name>
<dbReference type="InterPro" id="IPR050800">
    <property type="entry name" value="ARTD/PARP"/>
</dbReference>
<dbReference type="PANTHER" id="PTHR10459:SF106">
    <property type="entry name" value="PROTEIN ADP-RIBOSYLTRANSFERASE PARP3"/>
    <property type="match status" value="1"/>
</dbReference>
<comment type="caution">
    <text evidence="4">The sequence shown here is derived from an EMBL/GenBank/DDBJ whole genome shotgun (WGS) entry which is preliminary data.</text>
</comment>
<evidence type="ECO:0000313" key="5">
    <source>
        <dbReference type="Proteomes" id="UP001396334"/>
    </source>
</evidence>
<evidence type="ECO:0000256" key="3">
    <source>
        <dbReference type="ARBA" id="ARBA00023027"/>
    </source>
</evidence>
<protein>
    <submittedName>
        <fullName evidence="4">Uncharacterized protein</fullName>
    </submittedName>
</protein>
<keyword evidence="2" id="KW-0808">Transferase</keyword>
<dbReference type="Proteomes" id="UP001396334">
    <property type="component" value="Unassembled WGS sequence"/>
</dbReference>
<accession>A0ABR2SNT1</accession>
<keyword evidence="1" id="KW-0328">Glycosyltransferase</keyword>
<proteinExistence type="predicted"/>
<organism evidence="4 5">
    <name type="scientific">Hibiscus sabdariffa</name>
    <name type="common">roselle</name>
    <dbReference type="NCBI Taxonomy" id="183260"/>
    <lineage>
        <taxon>Eukaryota</taxon>
        <taxon>Viridiplantae</taxon>
        <taxon>Streptophyta</taxon>
        <taxon>Embryophyta</taxon>
        <taxon>Tracheophyta</taxon>
        <taxon>Spermatophyta</taxon>
        <taxon>Magnoliopsida</taxon>
        <taxon>eudicotyledons</taxon>
        <taxon>Gunneridae</taxon>
        <taxon>Pentapetalae</taxon>
        <taxon>rosids</taxon>
        <taxon>malvids</taxon>
        <taxon>Malvales</taxon>
        <taxon>Malvaceae</taxon>
        <taxon>Malvoideae</taxon>
        <taxon>Hibiscus</taxon>
    </lineage>
</organism>